<sequence length="367" mass="41712">MPSNQCYKLSMNLGQDSFALSTRKPTTKVFGSIHLTSESICFKAPSWTQIRLVGKEKVGDTAKTFLDDTYHLSSQPTDWLFVTSKEYSLPFILSSIPSNIPNSFHINSLNDLNNSTLIYYTLIVTTSTSIDQKLVQPIHLHRSCYPMALQKTSILPKRTFWGITNQSKLQRWQYELEFPNTINLDATCESISIRLKAMFPLRKNECCLIGYQLIQSIHLVFEEEEEGGKGEEIKEQNQVLATGTQLLTSPNETWSQPYQLALTMDDTSTLPTMVESQRVSVEHYIKFTFSFCNLQDKQVMNLEFPMNIIGYTPSIVSNHFNQINLLETTNSCNSSIADEIDSAIDVLSFKSSCSSSNYLLTRFQEFA</sequence>
<accession>A0A8H7UUY5</accession>
<dbReference type="EMBL" id="JAEPRC010000793">
    <property type="protein sequence ID" value="KAG2191739.1"/>
    <property type="molecule type" value="Genomic_DNA"/>
</dbReference>
<name>A0A8H7UUY5_9FUNG</name>
<protein>
    <submittedName>
        <fullName evidence="1">Uncharacterized protein</fullName>
    </submittedName>
</protein>
<dbReference type="OrthoDB" id="2205005at2759"/>
<proteinExistence type="predicted"/>
<organism evidence="1 2">
    <name type="scientific">Mucor plumbeus</name>
    <dbReference type="NCBI Taxonomy" id="97098"/>
    <lineage>
        <taxon>Eukaryota</taxon>
        <taxon>Fungi</taxon>
        <taxon>Fungi incertae sedis</taxon>
        <taxon>Mucoromycota</taxon>
        <taxon>Mucoromycotina</taxon>
        <taxon>Mucoromycetes</taxon>
        <taxon>Mucorales</taxon>
        <taxon>Mucorineae</taxon>
        <taxon>Mucoraceae</taxon>
        <taxon>Mucor</taxon>
    </lineage>
</organism>
<reference evidence="1" key="1">
    <citation type="submission" date="2020-12" db="EMBL/GenBank/DDBJ databases">
        <title>Metabolic potential, ecology and presence of endohyphal bacteria is reflected in genomic diversity of Mucoromycotina.</title>
        <authorList>
            <person name="Muszewska A."/>
            <person name="Okrasinska A."/>
            <person name="Steczkiewicz K."/>
            <person name="Drgas O."/>
            <person name="Orlowska M."/>
            <person name="Perlinska-Lenart U."/>
            <person name="Aleksandrzak-Piekarczyk T."/>
            <person name="Szatraj K."/>
            <person name="Zielenkiewicz U."/>
            <person name="Pilsyk S."/>
            <person name="Malc E."/>
            <person name="Mieczkowski P."/>
            <person name="Kruszewska J.S."/>
            <person name="Biernat P."/>
            <person name="Pawlowska J."/>
        </authorList>
    </citation>
    <scope>NUCLEOTIDE SEQUENCE</scope>
    <source>
        <strain evidence="1">CBS 226.32</strain>
    </source>
</reference>
<evidence type="ECO:0000313" key="2">
    <source>
        <dbReference type="Proteomes" id="UP000650833"/>
    </source>
</evidence>
<evidence type="ECO:0000313" key="1">
    <source>
        <dbReference type="EMBL" id="KAG2191739.1"/>
    </source>
</evidence>
<dbReference type="Proteomes" id="UP000650833">
    <property type="component" value="Unassembled WGS sequence"/>
</dbReference>
<gene>
    <name evidence="1" type="ORF">INT46_007842</name>
</gene>
<dbReference type="AlphaFoldDB" id="A0A8H7UUY5"/>
<keyword evidence="2" id="KW-1185">Reference proteome</keyword>
<comment type="caution">
    <text evidence="1">The sequence shown here is derived from an EMBL/GenBank/DDBJ whole genome shotgun (WGS) entry which is preliminary data.</text>
</comment>